<feature type="non-terminal residue" evidence="1">
    <location>
        <position position="1"/>
    </location>
</feature>
<proteinExistence type="predicted"/>
<protein>
    <submittedName>
        <fullName evidence="1">Uncharacterized protein</fullName>
    </submittedName>
</protein>
<accession>A0A382P993</accession>
<evidence type="ECO:0000313" key="1">
    <source>
        <dbReference type="EMBL" id="SVC69989.1"/>
    </source>
</evidence>
<name>A0A382P993_9ZZZZ</name>
<reference evidence="1" key="1">
    <citation type="submission" date="2018-05" db="EMBL/GenBank/DDBJ databases">
        <authorList>
            <person name="Lanie J.A."/>
            <person name="Ng W.-L."/>
            <person name="Kazmierczak K.M."/>
            <person name="Andrzejewski T.M."/>
            <person name="Davidsen T.M."/>
            <person name="Wayne K.J."/>
            <person name="Tettelin H."/>
            <person name="Glass J.I."/>
            <person name="Rusch D."/>
            <person name="Podicherti R."/>
            <person name="Tsui H.-C.T."/>
            <person name="Winkler M.E."/>
        </authorList>
    </citation>
    <scope>NUCLEOTIDE SEQUENCE</scope>
</reference>
<organism evidence="1">
    <name type="scientific">marine metagenome</name>
    <dbReference type="NCBI Taxonomy" id="408172"/>
    <lineage>
        <taxon>unclassified sequences</taxon>
        <taxon>metagenomes</taxon>
        <taxon>ecological metagenomes</taxon>
    </lineage>
</organism>
<dbReference type="EMBL" id="UINC01105785">
    <property type="protein sequence ID" value="SVC69989.1"/>
    <property type="molecule type" value="Genomic_DNA"/>
</dbReference>
<gene>
    <name evidence="1" type="ORF">METZ01_LOCUS322843</name>
</gene>
<sequence>ETSSGEVLASCDVGESIESPITADGFEIYFSVRDHSVRALTVKANGNPDEKWDAPYFSDLLKDDKNPQPGDWSPDC</sequence>
<dbReference type="AlphaFoldDB" id="A0A382P993"/>